<keyword evidence="6" id="KW-1185">Reference proteome</keyword>
<keyword evidence="4" id="KW-0812">Transmembrane</keyword>
<dbReference type="Proteomes" id="UP000559987">
    <property type="component" value="Unassembled WGS sequence"/>
</dbReference>
<comment type="subcellular location">
    <subcellularLocation>
        <location evidence="1">Cell envelope</location>
    </subcellularLocation>
</comment>
<proteinExistence type="predicted"/>
<gene>
    <name evidence="5" type="ORF">FHS30_002433</name>
</gene>
<reference evidence="5 6" key="1">
    <citation type="submission" date="2020-08" db="EMBL/GenBank/DDBJ databases">
        <title>Genomic Encyclopedia of Type Strains, Phase III (KMG-III): the genomes of soil and plant-associated and newly described type strains.</title>
        <authorList>
            <person name="Whitman W."/>
        </authorList>
    </citation>
    <scope>NUCLEOTIDE SEQUENCE [LARGE SCALE GENOMIC DNA]</scope>
    <source>
        <strain evidence="5 6">CECT 8571</strain>
    </source>
</reference>
<feature type="coiled-coil region" evidence="3">
    <location>
        <begin position="214"/>
        <end position="241"/>
    </location>
</feature>
<evidence type="ECO:0000256" key="4">
    <source>
        <dbReference type="SAM" id="Phobius"/>
    </source>
</evidence>
<dbReference type="EMBL" id="JACHXZ010000003">
    <property type="protein sequence ID" value="MBB3169225.1"/>
    <property type="molecule type" value="Genomic_DNA"/>
</dbReference>
<keyword evidence="2 3" id="KW-0175">Coiled coil</keyword>
<evidence type="ECO:0000256" key="3">
    <source>
        <dbReference type="SAM" id="Coils"/>
    </source>
</evidence>
<dbReference type="Gene3D" id="2.40.30.170">
    <property type="match status" value="1"/>
</dbReference>
<dbReference type="RefSeq" id="WP_183910706.1">
    <property type="nucleotide sequence ID" value="NZ_JACHXZ010000003.1"/>
</dbReference>
<dbReference type="PANTHER" id="PTHR32347:SF14">
    <property type="entry name" value="EFFLUX SYSTEM COMPONENT YKNX-RELATED"/>
    <property type="match status" value="1"/>
</dbReference>
<sequence>MIRDTSGQDRVLAPSRRQQLRPLLLLGVGVLCVSGLVWAGLGGGGASKSMAADELRFSRLTQGTLVRDVATSGKIVAANAPILYSTEAGVVTLLRNPGDTVAQGDVLAIVDSPELANALQQQQSVLTGMEGELARAKLNARRDQLKANQALDMAAVDRDAAQRENRRAEQLMVNNLISKMDLEKSKDDLYKAQLLFEHAKQEAQLTKDTLSFELENKALEVERQQLVIAELQRKVAALNITAPMDGIIGNWLTEQKARLAASQPVLTVVSLTDFEAELAVPETYADELGLGMDVELNIGGTTILGQLASLSPEVRNREVTARVRFEHDAGLKLRQNQRLSARILLEHRANVLMVSRGAFLSSGGSVAYVRQGNRLLRIPVELGARSMSHVEVIAGGSAGDEWVVSDLQVFDGASEVQVN</sequence>
<keyword evidence="4" id="KW-0472">Membrane</keyword>
<keyword evidence="4" id="KW-1133">Transmembrane helix</keyword>
<accession>A0A839UV45</accession>
<evidence type="ECO:0000256" key="1">
    <source>
        <dbReference type="ARBA" id="ARBA00004196"/>
    </source>
</evidence>
<evidence type="ECO:0000256" key="2">
    <source>
        <dbReference type="ARBA" id="ARBA00023054"/>
    </source>
</evidence>
<dbReference type="InterPro" id="IPR050465">
    <property type="entry name" value="UPF0194_transport"/>
</dbReference>
<feature type="transmembrane region" description="Helical" evidence="4">
    <location>
        <begin position="20"/>
        <end position="41"/>
    </location>
</feature>
<evidence type="ECO:0000313" key="6">
    <source>
        <dbReference type="Proteomes" id="UP000559987"/>
    </source>
</evidence>
<dbReference type="GO" id="GO:0030313">
    <property type="term" value="C:cell envelope"/>
    <property type="evidence" value="ECO:0007669"/>
    <property type="project" value="UniProtKB-SubCell"/>
</dbReference>
<comment type="caution">
    <text evidence="5">The sequence shown here is derived from an EMBL/GenBank/DDBJ whole genome shotgun (WGS) entry which is preliminary data.</text>
</comment>
<dbReference type="Gene3D" id="2.40.420.20">
    <property type="match status" value="1"/>
</dbReference>
<dbReference type="Gene3D" id="1.10.287.470">
    <property type="entry name" value="Helix hairpin bin"/>
    <property type="match status" value="1"/>
</dbReference>
<organism evidence="5 6">
    <name type="scientific">Simiduia aestuariiviva</name>
    <dbReference type="NCBI Taxonomy" id="1510459"/>
    <lineage>
        <taxon>Bacteria</taxon>
        <taxon>Pseudomonadati</taxon>
        <taxon>Pseudomonadota</taxon>
        <taxon>Gammaproteobacteria</taxon>
        <taxon>Cellvibrionales</taxon>
        <taxon>Cellvibrionaceae</taxon>
        <taxon>Simiduia</taxon>
    </lineage>
</organism>
<protein>
    <submittedName>
        <fullName evidence="5">HlyD family secretion protein</fullName>
    </submittedName>
</protein>
<dbReference type="AlphaFoldDB" id="A0A839UV45"/>
<evidence type="ECO:0000313" key="5">
    <source>
        <dbReference type="EMBL" id="MBB3169225.1"/>
    </source>
</evidence>
<dbReference type="PANTHER" id="PTHR32347">
    <property type="entry name" value="EFFLUX SYSTEM COMPONENT YKNX-RELATED"/>
    <property type="match status" value="1"/>
</dbReference>
<dbReference type="Gene3D" id="2.40.50.100">
    <property type="match status" value="1"/>
</dbReference>
<name>A0A839UV45_9GAMM</name>